<dbReference type="OrthoDB" id="429813at2759"/>
<dbReference type="SUPFAM" id="SSF51735">
    <property type="entry name" value="NAD(P)-binding Rossmann-fold domains"/>
    <property type="match status" value="1"/>
</dbReference>
<dbReference type="PANTHER" id="PTHR44845">
    <property type="entry name" value="CARRIER DOMAIN-CONTAINING PROTEIN"/>
    <property type="match status" value="1"/>
</dbReference>
<proteinExistence type="predicted"/>
<protein>
    <submittedName>
        <fullName evidence="4">Citrinin polyketide synthase</fullName>
    </submittedName>
</protein>
<evidence type="ECO:0000256" key="2">
    <source>
        <dbReference type="ARBA" id="ARBA00022553"/>
    </source>
</evidence>
<dbReference type="InterPro" id="IPR029063">
    <property type="entry name" value="SAM-dependent_MTases_sf"/>
</dbReference>
<evidence type="ECO:0000259" key="3">
    <source>
        <dbReference type="Pfam" id="PF07993"/>
    </source>
</evidence>
<feature type="domain" description="Thioester reductase (TE)" evidence="3">
    <location>
        <begin position="188"/>
        <end position="433"/>
    </location>
</feature>
<dbReference type="Proteomes" id="UP000443090">
    <property type="component" value="Unassembled WGS sequence"/>
</dbReference>
<dbReference type="PANTHER" id="PTHR44845:SF1">
    <property type="entry name" value="L-2-AMINOADIPATE REDUCTASE"/>
    <property type="match status" value="1"/>
</dbReference>
<evidence type="ECO:0000313" key="5">
    <source>
        <dbReference type="Proteomes" id="UP000443090"/>
    </source>
</evidence>
<sequence>MRFQLLDVEKPPPAELLHRQHVVLATNCVHATHNLVRTTKNIHGLLRPDGFLCMLEMAKAIPWVDSVFGLVEGWWLFDDDDRVEQQHALAQPSLWEKTLRSNGYGHVDWSDGDLPENSVQHIIIALASGPSYDRVPILPKSLSDHTTNFAARQAVVDSFVDNYTRHFSAPVCLPVSDRPVHLSRCVMVTGATGSLGSHLVEHLASQPEIHKVICLNRSSSVDDAVRQRQALESRGLLLSKEASSKLQVLETDTSKPMLGLSASEYKSLAKSVDLIVHNAWAMSMTRPVRAFELQIKTMRNLIDFARECACQRQPNDAKIGFQFVSSVSVMGYHPFVSGKALAPEERVTVESVLPMGYADAKLVCEYMLDETLHHHPNDFRTMVVRIGQISGSKTNGLWNPVEHLAHLIKSSQTLNVLPDLDGVLSWCPVNDVAATLGELLIGDTTAYPIYHIENPVRQSWRDMILILAEALGVPQANTVSYNEWIRRVREFPPGLVSENPAARLVDFFNDDFERMSCGGLILDTAHSKEHSDTFRGLQAAWKETGFLR</sequence>
<dbReference type="AlphaFoldDB" id="A0A8H8S5W5"/>
<dbReference type="InterPro" id="IPR013120">
    <property type="entry name" value="FAR_NAD-bd"/>
</dbReference>
<evidence type="ECO:0000256" key="1">
    <source>
        <dbReference type="ARBA" id="ARBA00022450"/>
    </source>
</evidence>
<organism evidence="4 5">
    <name type="scientific">Lachnellula occidentalis</name>
    <dbReference type="NCBI Taxonomy" id="215460"/>
    <lineage>
        <taxon>Eukaryota</taxon>
        <taxon>Fungi</taxon>
        <taxon>Dikarya</taxon>
        <taxon>Ascomycota</taxon>
        <taxon>Pezizomycotina</taxon>
        <taxon>Leotiomycetes</taxon>
        <taxon>Helotiales</taxon>
        <taxon>Lachnaceae</taxon>
        <taxon>Lachnellula</taxon>
    </lineage>
</organism>
<accession>A0A8H8S5W5</accession>
<reference evidence="4 5" key="1">
    <citation type="submission" date="2018-05" db="EMBL/GenBank/DDBJ databases">
        <title>Genome sequencing and assembly of the regulated plant pathogen Lachnellula willkommii and related sister species for the development of diagnostic species identification markers.</title>
        <authorList>
            <person name="Giroux E."/>
            <person name="Bilodeau G."/>
        </authorList>
    </citation>
    <scope>NUCLEOTIDE SEQUENCE [LARGE SCALE GENOMIC DNA]</scope>
    <source>
        <strain evidence="4 5">CBS 160.35</strain>
    </source>
</reference>
<name>A0A8H8S5W5_9HELO</name>
<dbReference type="Pfam" id="PF07993">
    <property type="entry name" value="NAD_binding_4"/>
    <property type="match status" value="1"/>
</dbReference>
<dbReference type="Gene3D" id="3.40.50.150">
    <property type="entry name" value="Vaccinia Virus protein VP39"/>
    <property type="match status" value="1"/>
</dbReference>
<dbReference type="EMBL" id="QGMI01000041">
    <property type="protein sequence ID" value="TVY48607.1"/>
    <property type="molecule type" value="Genomic_DNA"/>
</dbReference>
<keyword evidence="5" id="KW-1185">Reference proteome</keyword>
<gene>
    <name evidence="4" type="primary">citS_1</name>
    <name evidence="4" type="ORF">LOCC1_G001131</name>
</gene>
<keyword evidence="2" id="KW-0597">Phosphoprotein</keyword>
<dbReference type="InterPro" id="IPR036291">
    <property type="entry name" value="NAD(P)-bd_dom_sf"/>
</dbReference>
<dbReference type="SUPFAM" id="SSF53335">
    <property type="entry name" value="S-adenosyl-L-methionine-dependent methyltransferases"/>
    <property type="match status" value="1"/>
</dbReference>
<comment type="caution">
    <text evidence="4">The sequence shown here is derived from an EMBL/GenBank/DDBJ whole genome shotgun (WGS) entry which is preliminary data.</text>
</comment>
<evidence type="ECO:0000313" key="4">
    <source>
        <dbReference type="EMBL" id="TVY48607.1"/>
    </source>
</evidence>
<dbReference type="Gene3D" id="3.40.50.720">
    <property type="entry name" value="NAD(P)-binding Rossmann-like Domain"/>
    <property type="match status" value="1"/>
</dbReference>
<keyword evidence="1" id="KW-0596">Phosphopantetheine</keyword>